<evidence type="ECO:0000313" key="3">
    <source>
        <dbReference type="EMBL" id="PWA88017.1"/>
    </source>
</evidence>
<dbReference type="OrthoDB" id="1063785at2759"/>
<comment type="caution">
    <text evidence="3">The sequence shown here is derived from an EMBL/GenBank/DDBJ whole genome shotgun (WGS) entry which is preliminary data.</text>
</comment>
<dbReference type="Pfam" id="PF00079">
    <property type="entry name" value="Serpin"/>
    <property type="match status" value="1"/>
</dbReference>
<dbReference type="InterPro" id="IPR042185">
    <property type="entry name" value="Serpin_sf_2"/>
</dbReference>
<protein>
    <recommendedName>
        <fullName evidence="2">Serpin domain-containing protein</fullName>
    </recommendedName>
</protein>
<evidence type="ECO:0000313" key="4">
    <source>
        <dbReference type="Proteomes" id="UP000245207"/>
    </source>
</evidence>
<name>A0A2U1PQM9_ARTAN</name>
<gene>
    <name evidence="3" type="ORF">CTI12_AA125480</name>
</gene>
<sequence length="159" mass="18314">MDQLHPSRSLKMLTNVNIDGGGLISLANGAWPDEAVREINSWSNKESRGLILTIVDNEMSQDAVIVLANALYFKVIWSTPFYANSTKSEFSYGSLEDFKILQIRYESEEQSNKFFMYIFLPERPDGLRNLLEVFHSNHALFMESLNFIIGNWMRYGYPS</sequence>
<comment type="similarity">
    <text evidence="1">Belongs to the serpin family.</text>
</comment>
<dbReference type="PANTHER" id="PTHR11461:SF315">
    <property type="entry name" value="SERPIN-Z3-LIKE"/>
    <property type="match status" value="1"/>
</dbReference>
<proteinExistence type="inferred from homology"/>
<dbReference type="AlphaFoldDB" id="A0A2U1PQM9"/>
<dbReference type="InterPro" id="IPR000215">
    <property type="entry name" value="Serpin_fam"/>
</dbReference>
<feature type="domain" description="Serpin" evidence="2">
    <location>
        <begin position="32"/>
        <end position="89"/>
    </location>
</feature>
<dbReference type="GO" id="GO:0005615">
    <property type="term" value="C:extracellular space"/>
    <property type="evidence" value="ECO:0007669"/>
    <property type="project" value="InterPro"/>
</dbReference>
<dbReference type="PANTHER" id="PTHR11461">
    <property type="entry name" value="SERINE PROTEASE INHIBITOR, SERPIN"/>
    <property type="match status" value="1"/>
</dbReference>
<dbReference type="Gene3D" id="3.30.497.10">
    <property type="entry name" value="Antithrombin, subunit I, domain 2"/>
    <property type="match status" value="1"/>
</dbReference>
<dbReference type="GO" id="GO:0004867">
    <property type="term" value="F:serine-type endopeptidase inhibitor activity"/>
    <property type="evidence" value="ECO:0007669"/>
    <property type="project" value="InterPro"/>
</dbReference>
<dbReference type="Proteomes" id="UP000245207">
    <property type="component" value="Unassembled WGS sequence"/>
</dbReference>
<accession>A0A2U1PQM9</accession>
<keyword evidence="4" id="KW-1185">Reference proteome</keyword>
<dbReference type="EMBL" id="PKPP01000856">
    <property type="protein sequence ID" value="PWA88017.1"/>
    <property type="molecule type" value="Genomic_DNA"/>
</dbReference>
<evidence type="ECO:0000256" key="1">
    <source>
        <dbReference type="ARBA" id="ARBA00009500"/>
    </source>
</evidence>
<dbReference type="SUPFAM" id="SSF56574">
    <property type="entry name" value="Serpins"/>
    <property type="match status" value="1"/>
</dbReference>
<evidence type="ECO:0000259" key="2">
    <source>
        <dbReference type="Pfam" id="PF00079"/>
    </source>
</evidence>
<organism evidence="3 4">
    <name type="scientific">Artemisia annua</name>
    <name type="common">Sweet wormwood</name>
    <dbReference type="NCBI Taxonomy" id="35608"/>
    <lineage>
        <taxon>Eukaryota</taxon>
        <taxon>Viridiplantae</taxon>
        <taxon>Streptophyta</taxon>
        <taxon>Embryophyta</taxon>
        <taxon>Tracheophyta</taxon>
        <taxon>Spermatophyta</taxon>
        <taxon>Magnoliopsida</taxon>
        <taxon>eudicotyledons</taxon>
        <taxon>Gunneridae</taxon>
        <taxon>Pentapetalae</taxon>
        <taxon>asterids</taxon>
        <taxon>campanulids</taxon>
        <taxon>Asterales</taxon>
        <taxon>Asteraceae</taxon>
        <taxon>Asteroideae</taxon>
        <taxon>Anthemideae</taxon>
        <taxon>Artemisiinae</taxon>
        <taxon>Artemisia</taxon>
    </lineage>
</organism>
<dbReference type="Gene3D" id="2.30.39.10">
    <property type="entry name" value="Alpha-1-antitrypsin, domain 1"/>
    <property type="match status" value="2"/>
</dbReference>
<dbReference type="InterPro" id="IPR036186">
    <property type="entry name" value="Serpin_sf"/>
</dbReference>
<dbReference type="STRING" id="35608.A0A2U1PQM9"/>
<dbReference type="InterPro" id="IPR023796">
    <property type="entry name" value="Serpin_dom"/>
</dbReference>
<reference evidence="3 4" key="1">
    <citation type="journal article" date="2018" name="Mol. Plant">
        <title>The genome of Artemisia annua provides insight into the evolution of Asteraceae family and artemisinin biosynthesis.</title>
        <authorList>
            <person name="Shen Q."/>
            <person name="Zhang L."/>
            <person name="Liao Z."/>
            <person name="Wang S."/>
            <person name="Yan T."/>
            <person name="Shi P."/>
            <person name="Liu M."/>
            <person name="Fu X."/>
            <person name="Pan Q."/>
            <person name="Wang Y."/>
            <person name="Lv Z."/>
            <person name="Lu X."/>
            <person name="Zhang F."/>
            <person name="Jiang W."/>
            <person name="Ma Y."/>
            <person name="Chen M."/>
            <person name="Hao X."/>
            <person name="Li L."/>
            <person name="Tang Y."/>
            <person name="Lv G."/>
            <person name="Zhou Y."/>
            <person name="Sun X."/>
            <person name="Brodelius P.E."/>
            <person name="Rose J.K.C."/>
            <person name="Tang K."/>
        </authorList>
    </citation>
    <scope>NUCLEOTIDE SEQUENCE [LARGE SCALE GENOMIC DNA]</scope>
    <source>
        <strain evidence="4">cv. Huhao1</strain>
        <tissue evidence="3">Leaf</tissue>
    </source>
</reference>
<dbReference type="InterPro" id="IPR042178">
    <property type="entry name" value="Serpin_sf_1"/>
</dbReference>